<dbReference type="Proteomes" id="UP001175001">
    <property type="component" value="Unassembled WGS sequence"/>
</dbReference>
<comment type="caution">
    <text evidence="2">The sequence shown here is derived from an EMBL/GenBank/DDBJ whole genome shotgun (WGS) entry which is preliminary data.</text>
</comment>
<feature type="compositionally biased region" description="Low complexity" evidence="1">
    <location>
        <begin position="68"/>
        <end position="81"/>
    </location>
</feature>
<evidence type="ECO:0000313" key="2">
    <source>
        <dbReference type="EMBL" id="KAK0662724.1"/>
    </source>
</evidence>
<gene>
    <name evidence="2" type="ORF">DIS24_g1672</name>
</gene>
<reference evidence="2" key="1">
    <citation type="submission" date="2023-06" db="EMBL/GenBank/DDBJ databases">
        <title>Multi-omics analyses reveal the molecular pathogenesis toolkit of Lasiodiplodia hormozganensis, a cross-kingdom pathogen.</title>
        <authorList>
            <person name="Felix C."/>
            <person name="Meneses R."/>
            <person name="Goncalves M.F.M."/>
            <person name="Tilleman L."/>
            <person name="Duarte A.S."/>
            <person name="Jorrin-Novo J.V."/>
            <person name="Van De Peer Y."/>
            <person name="Deforce D."/>
            <person name="Van Nieuwerburgh F."/>
            <person name="Esteves A.C."/>
            <person name="Alves A."/>
        </authorList>
    </citation>
    <scope>NUCLEOTIDE SEQUENCE</scope>
    <source>
        <strain evidence="2">CBS 339.90</strain>
    </source>
</reference>
<feature type="region of interest" description="Disordered" evidence="1">
    <location>
        <begin position="55"/>
        <end position="130"/>
    </location>
</feature>
<organism evidence="2 3">
    <name type="scientific">Lasiodiplodia hormozganensis</name>
    <dbReference type="NCBI Taxonomy" id="869390"/>
    <lineage>
        <taxon>Eukaryota</taxon>
        <taxon>Fungi</taxon>
        <taxon>Dikarya</taxon>
        <taxon>Ascomycota</taxon>
        <taxon>Pezizomycotina</taxon>
        <taxon>Dothideomycetes</taxon>
        <taxon>Dothideomycetes incertae sedis</taxon>
        <taxon>Botryosphaeriales</taxon>
        <taxon>Botryosphaeriaceae</taxon>
        <taxon>Lasiodiplodia</taxon>
    </lineage>
</organism>
<name>A0AA39Z244_9PEZI</name>
<evidence type="ECO:0000313" key="3">
    <source>
        <dbReference type="Proteomes" id="UP001175001"/>
    </source>
</evidence>
<accession>A0AA39Z244</accession>
<dbReference type="AlphaFoldDB" id="A0AA39Z244"/>
<protein>
    <submittedName>
        <fullName evidence="2">Uncharacterized protein</fullName>
    </submittedName>
</protein>
<evidence type="ECO:0000256" key="1">
    <source>
        <dbReference type="SAM" id="MobiDB-lite"/>
    </source>
</evidence>
<proteinExistence type="predicted"/>
<sequence>MNQKSHAAESEAQVLDKKLAEAEEELQAFERSAEANRQVEAKRKELAEIEKKIARARAAVSASGPDNSQPASPSPSQTQSSKRTRASTRRAQPKISNTSQGQGTRALGYETSDDNDGTTSESAKSEKHGEWSELRAKQILGAHIDHPLVQTTLNYCESFLTRTMIKELNQACDRMTSTPWTLTELRKIWGSEATDYFQECAAWKIERNPRRTLSWNRYYYNGYLISKHGGPSGPYLMDVEAYKAKFQLPLFDYGDLDPDTANGDIEPANLTNLYKAFLRTEYSHSNPCYAHEIGLLGSQDKCKECGVTGSVSDLD</sequence>
<dbReference type="EMBL" id="JAUJDW010000005">
    <property type="protein sequence ID" value="KAK0662724.1"/>
    <property type="molecule type" value="Genomic_DNA"/>
</dbReference>
<keyword evidence="3" id="KW-1185">Reference proteome</keyword>
<feature type="compositionally biased region" description="Basic residues" evidence="1">
    <location>
        <begin position="82"/>
        <end position="92"/>
    </location>
</feature>
<feature type="compositionally biased region" description="Polar residues" evidence="1">
    <location>
        <begin position="94"/>
        <end position="103"/>
    </location>
</feature>